<dbReference type="PROSITE" id="PS50076">
    <property type="entry name" value="DNAJ_2"/>
    <property type="match status" value="1"/>
</dbReference>
<dbReference type="InterPro" id="IPR001623">
    <property type="entry name" value="DnaJ_domain"/>
</dbReference>
<dbReference type="Proteomes" id="UP000192468">
    <property type="component" value="Unassembled WGS sequence"/>
</dbReference>
<dbReference type="GO" id="GO:0006260">
    <property type="term" value="P:DNA replication"/>
    <property type="evidence" value="ECO:0007669"/>
    <property type="project" value="UniProtKB-KW"/>
</dbReference>
<gene>
    <name evidence="5" type="ORF">SAMN02745134_01993</name>
</gene>
<dbReference type="GO" id="GO:0051787">
    <property type="term" value="F:misfolded protein binding"/>
    <property type="evidence" value="ECO:0007669"/>
    <property type="project" value="TreeGrafter"/>
</dbReference>
<dbReference type="Pfam" id="PF13181">
    <property type="entry name" value="TPR_8"/>
    <property type="match status" value="2"/>
</dbReference>
<reference evidence="5 6" key="1">
    <citation type="submission" date="2017-04" db="EMBL/GenBank/DDBJ databases">
        <authorList>
            <person name="Afonso C.L."/>
            <person name="Miller P.J."/>
            <person name="Scott M.A."/>
            <person name="Spackman E."/>
            <person name="Goraichik I."/>
            <person name="Dimitrov K.M."/>
            <person name="Suarez D.L."/>
            <person name="Swayne D.E."/>
        </authorList>
    </citation>
    <scope>NUCLEOTIDE SEQUENCE [LARGE SCALE GENOMIC DNA]</scope>
    <source>
        <strain evidence="5 6">DSM 12555</strain>
    </source>
</reference>
<keyword evidence="3" id="KW-0802">TPR repeat</keyword>
<dbReference type="PANTHER" id="PTHR44360">
    <property type="entry name" value="DNAJ HOMOLOG SUBFAMILY B MEMBER 9"/>
    <property type="match status" value="1"/>
</dbReference>
<dbReference type="PANTHER" id="PTHR44360:SF1">
    <property type="entry name" value="DNAJ HOMOLOG SUBFAMILY B MEMBER 9"/>
    <property type="match status" value="1"/>
</dbReference>
<dbReference type="GO" id="GO:0051087">
    <property type="term" value="F:protein-folding chaperone binding"/>
    <property type="evidence" value="ECO:0007669"/>
    <property type="project" value="TreeGrafter"/>
</dbReference>
<sequence>MGLENLYNILEVDSLADEKQIKVAYAKMVRKYPPEKAPEQFKKIREAYEILINPLRRAEYIARSKYGNKINELEKKADDAVENGEYYEAVNQYKKILIIEPSLSYIKNKLALTFLYNGQTKEGINQLEELVRFNSKNSVYLGNLGYAYKKNGDIEKAEEYLIKSLCIDGKNEENVSIISDIYIEQNEYNKAVQYLRKAAETNKTYDFREFIYYYEIIRVCTFSKEISIIEETMNYMCKIIPNDKETKNYVLGRFYYLAKSLYKMLDYISSKLISKKTIEICGDNETVKKIYEESKRLLRLTEKFNKLLEDDRIIGILKTPIYYYLYRFRLSNSQYERDAKENINQINNAILLNNKDMFDSVHIIKEEYLDLYDLKRDLYDEINDKICNIVKEVERDF</sequence>
<keyword evidence="6" id="KW-1185">Reference proteome</keyword>
<feature type="repeat" description="TPR" evidence="3">
    <location>
        <begin position="138"/>
        <end position="171"/>
    </location>
</feature>
<dbReference type="EMBL" id="FWXH01000006">
    <property type="protein sequence ID" value="SMC23810.1"/>
    <property type="molecule type" value="Genomic_DNA"/>
</dbReference>
<dbReference type="Pfam" id="PF00226">
    <property type="entry name" value="DnaJ"/>
    <property type="match status" value="1"/>
</dbReference>
<dbReference type="InterPro" id="IPR018253">
    <property type="entry name" value="DnaJ_domain_CS"/>
</dbReference>
<dbReference type="InterPro" id="IPR051948">
    <property type="entry name" value="Hsp70_co-chaperone_J-domain"/>
</dbReference>
<dbReference type="SUPFAM" id="SSF46565">
    <property type="entry name" value="Chaperone J-domain"/>
    <property type="match status" value="1"/>
</dbReference>
<dbReference type="Gene3D" id="1.10.287.110">
    <property type="entry name" value="DnaJ domain"/>
    <property type="match status" value="1"/>
</dbReference>
<dbReference type="PROSITE" id="PS50005">
    <property type="entry name" value="TPR"/>
    <property type="match status" value="2"/>
</dbReference>
<dbReference type="PROSITE" id="PS00636">
    <property type="entry name" value="DNAJ_1"/>
    <property type="match status" value="1"/>
</dbReference>
<dbReference type="Gene3D" id="1.25.40.10">
    <property type="entry name" value="Tetratricopeptide repeat domain"/>
    <property type="match status" value="1"/>
</dbReference>
<dbReference type="GO" id="GO:0036503">
    <property type="term" value="P:ERAD pathway"/>
    <property type="evidence" value="ECO:0007669"/>
    <property type="project" value="TreeGrafter"/>
</dbReference>
<dbReference type="InterPro" id="IPR019734">
    <property type="entry name" value="TPR_rpt"/>
</dbReference>
<dbReference type="SMART" id="SM00028">
    <property type="entry name" value="TPR"/>
    <property type="match status" value="4"/>
</dbReference>
<dbReference type="InterPro" id="IPR011990">
    <property type="entry name" value="TPR-like_helical_dom_sf"/>
</dbReference>
<dbReference type="OrthoDB" id="129696at2"/>
<name>A0A1W1XIK0_9CLOT</name>
<evidence type="ECO:0000313" key="5">
    <source>
        <dbReference type="EMBL" id="SMC23810.1"/>
    </source>
</evidence>
<evidence type="ECO:0000256" key="1">
    <source>
        <dbReference type="ARBA" id="ARBA00022705"/>
    </source>
</evidence>
<dbReference type="InterPro" id="IPR036869">
    <property type="entry name" value="J_dom_sf"/>
</dbReference>
<keyword evidence="2" id="KW-0143">Chaperone</keyword>
<dbReference type="STRING" id="1121291.SAMN02745134_01993"/>
<feature type="repeat" description="TPR" evidence="3">
    <location>
        <begin position="172"/>
        <end position="205"/>
    </location>
</feature>
<feature type="domain" description="J" evidence="4">
    <location>
        <begin position="5"/>
        <end position="64"/>
    </location>
</feature>
<organism evidence="5 6">
    <name type="scientific">Clostridium acidisoli DSM 12555</name>
    <dbReference type="NCBI Taxonomy" id="1121291"/>
    <lineage>
        <taxon>Bacteria</taxon>
        <taxon>Bacillati</taxon>
        <taxon>Bacillota</taxon>
        <taxon>Clostridia</taxon>
        <taxon>Eubacteriales</taxon>
        <taxon>Clostridiaceae</taxon>
        <taxon>Clostridium</taxon>
    </lineage>
</organism>
<dbReference type="AlphaFoldDB" id="A0A1W1XIK0"/>
<dbReference type="CDD" id="cd06257">
    <property type="entry name" value="DnaJ"/>
    <property type="match status" value="1"/>
</dbReference>
<evidence type="ECO:0000256" key="2">
    <source>
        <dbReference type="ARBA" id="ARBA00023186"/>
    </source>
</evidence>
<evidence type="ECO:0000313" key="6">
    <source>
        <dbReference type="Proteomes" id="UP000192468"/>
    </source>
</evidence>
<keyword evidence="1" id="KW-0235">DNA replication</keyword>
<accession>A0A1W1XIK0</accession>
<dbReference type="SMART" id="SM00271">
    <property type="entry name" value="DnaJ"/>
    <property type="match status" value="1"/>
</dbReference>
<proteinExistence type="predicted"/>
<evidence type="ECO:0000259" key="4">
    <source>
        <dbReference type="PROSITE" id="PS50076"/>
    </source>
</evidence>
<evidence type="ECO:0000256" key="3">
    <source>
        <dbReference type="PROSITE-ProRule" id="PRU00339"/>
    </source>
</evidence>
<dbReference type="PRINTS" id="PR00625">
    <property type="entry name" value="JDOMAIN"/>
</dbReference>
<protein>
    <submittedName>
        <fullName evidence="5">Tetratricopeptide repeat-containing protein</fullName>
    </submittedName>
</protein>
<dbReference type="SUPFAM" id="SSF48452">
    <property type="entry name" value="TPR-like"/>
    <property type="match status" value="1"/>
</dbReference>